<dbReference type="GO" id="GO:0051536">
    <property type="term" value="F:iron-sulfur cluster binding"/>
    <property type="evidence" value="ECO:0007669"/>
    <property type="project" value="UniProtKB-KW"/>
</dbReference>
<keyword evidence="2" id="KW-0408">Iron</keyword>
<dbReference type="InterPro" id="IPR023210">
    <property type="entry name" value="NADP_OxRdtase_dom"/>
</dbReference>
<dbReference type="InterPro" id="IPR053135">
    <property type="entry name" value="AKR2_Oxidoreductase"/>
</dbReference>
<keyword evidence="1" id="KW-0479">Metal-binding</keyword>
<dbReference type="SUPFAM" id="SSF51430">
    <property type="entry name" value="NAD(P)-linked oxidoreductase"/>
    <property type="match status" value="1"/>
</dbReference>
<dbReference type="InterPro" id="IPR036812">
    <property type="entry name" value="NAD(P)_OxRdtase_dom_sf"/>
</dbReference>
<dbReference type="AlphaFoldDB" id="A0A9D1K922"/>
<dbReference type="EMBL" id="DVJS01000241">
    <property type="protein sequence ID" value="HIS98215.1"/>
    <property type="molecule type" value="Genomic_DNA"/>
</dbReference>
<dbReference type="GO" id="GO:0046872">
    <property type="term" value="F:metal ion binding"/>
    <property type="evidence" value="ECO:0007669"/>
    <property type="project" value="UniProtKB-KW"/>
</dbReference>
<evidence type="ECO:0000256" key="2">
    <source>
        <dbReference type="ARBA" id="ARBA00023004"/>
    </source>
</evidence>
<dbReference type="Pfam" id="PF00248">
    <property type="entry name" value="Aldo_ket_red"/>
    <property type="match status" value="1"/>
</dbReference>
<dbReference type="Proteomes" id="UP000886876">
    <property type="component" value="Unassembled WGS sequence"/>
</dbReference>
<sequence>MKRFGFGMMRLPMLGDEVDKAQVCQMVDEFLAAGFTYFDTAHGYLDGKSELAIRDCLASRHPRESFVLANKLSAGLFKTREEVLPYFENQLRCCGVEYFDYYLIHAMAADRYDFYKDTGAFEIIPQLRSEGRVRHFGMSFHDKAEVLDRILTEQPELEFVQLQFNYLDYEDPAVEARKCYEVCVKHGKPVSVMEPVKGGALAELPADAAAILDELGGGSHASYALRFAAGFENVFVVLSGMSTIEQLRDNVSVMREFRPLCEAGREAVAKVAETLRGKGTIPCTGCHYCTPGCPMGIAIPDFFSCFNSKRMFGKPQSAERYAELCRDGTGPNDCMACGQCEAACPQHLRIRSLLREVAEEFENE</sequence>
<accession>A0A9D1K922</accession>
<dbReference type="CDD" id="cd19096">
    <property type="entry name" value="AKR_Fe-S_oxidoreductase"/>
    <property type="match status" value="1"/>
</dbReference>
<reference evidence="5" key="2">
    <citation type="journal article" date="2021" name="PeerJ">
        <title>Extensive microbial diversity within the chicken gut microbiome revealed by metagenomics and culture.</title>
        <authorList>
            <person name="Gilroy R."/>
            <person name="Ravi A."/>
            <person name="Getino M."/>
            <person name="Pursley I."/>
            <person name="Horton D.L."/>
            <person name="Alikhan N.F."/>
            <person name="Baker D."/>
            <person name="Gharbi K."/>
            <person name="Hall N."/>
            <person name="Watson M."/>
            <person name="Adriaenssens E.M."/>
            <person name="Foster-Nyarko E."/>
            <person name="Jarju S."/>
            <person name="Secka A."/>
            <person name="Antonio M."/>
            <person name="Oren A."/>
            <person name="Chaudhuri R.R."/>
            <person name="La Ragione R."/>
            <person name="Hildebrand F."/>
            <person name="Pallen M.J."/>
        </authorList>
    </citation>
    <scope>NUCLEOTIDE SEQUENCE</scope>
    <source>
        <strain evidence="5">ChiHecec3B27-6122</strain>
    </source>
</reference>
<organism evidence="5 6">
    <name type="scientific">Candidatus Scatomorpha pullistercoris</name>
    <dbReference type="NCBI Taxonomy" id="2840929"/>
    <lineage>
        <taxon>Bacteria</taxon>
        <taxon>Bacillati</taxon>
        <taxon>Bacillota</taxon>
        <taxon>Clostridia</taxon>
        <taxon>Eubacteriales</taxon>
        <taxon>Candidatus Scatomorpha</taxon>
    </lineage>
</organism>
<comment type="caution">
    <text evidence="5">The sequence shown here is derived from an EMBL/GenBank/DDBJ whole genome shotgun (WGS) entry which is preliminary data.</text>
</comment>
<dbReference type="PANTHER" id="PTHR43312:SF2">
    <property type="entry name" value="OXIDOREDUCTASE"/>
    <property type="match status" value="1"/>
</dbReference>
<dbReference type="InterPro" id="IPR017896">
    <property type="entry name" value="4Fe4S_Fe-S-bd"/>
</dbReference>
<dbReference type="PANTHER" id="PTHR43312">
    <property type="entry name" value="D-THREO-ALDOSE 1-DEHYDROGENASE"/>
    <property type="match status" value="1"/>
</dbReference>
<dbReference type="SUPFAM" id="SSF46548">
    <property type="entry name" value="alpha-helical ferredoxin"/>
    <property type="match status" value="1"/>
</dbReference>
<dbReference type="Gene3D" id="3.20.20.100">
    <property type="entry name" value="NADP-dependent oxidoreductase domain"/>
    <property type="match status" value="1"/>
</dbReference>
<feature type="domain" description="4Fe-4S ferredoxin-type" evidence="4">
    <location>
        <begin position="331"/>
        <end position="353"/>
    </location>
</feature>
<evidence type="ECO:0000313" key="5">
    <source>
        <dbReference type="EMBL" id="HIS98215.1"/>
    </source>
</evidence>
<evidence type="ECO:0000313" key="6">
    <source>
        <dbReference type="Proteomes" id="UP000886876"/>
    </source>
</evidence>
<dbReference type="PROSITE" id="PS00198">
    <property type="entry name" value="4FE4S_FER_1"/>
    <property type="match status" value="1"/>
</dbReference>
<proteinExistence type="predicted"/>
<dbReference type="PROSITE" id="PS51379">
    <property type="entry name" value="4FE4S_FER_2"/>
    <property type="match status" value="1"/>
</dbReference>
<dbReference type="Gene3D" id="3.30.70.20">
    <property type="match status" value="1"/>
</dbReference>
<gene>
    <name evidence="5" type="ORF">IAD42_09585</name>
</gene>
<name>A0A9D1K922_9FIRM</name>
<evidence type="ECO:0000259" key="4">
    <source>
        <dbReference type="PROSITE" id="PS51379"/>
    </source>
</evidence>
<dbReference type="InterPro" id="IPR017900">
    <property type="entry name" value="4Fe4S_Fe_S_CS"/>
</dbReference>
<evidence type="ECO:0000256" key="3">
    <source>
        <dbReference type="ARBA" id="ARBA00023014"/>
    </source>
</evidence>
<protein>
    <submittedName>
        <fullName evidence="5">Aldo/keto reductase</fullName>
    </submittedName>
</protein>
<dbReference type="Pfam" id="PF13187">
    <property type="entry name" value="Fer4_9"/>
    <property type="match status" value="1"/>
</dbReference>
<keyword evidence="3" id="KW-0411">Iron-sulfur</keyword>
<reference evidence="5" key="1">
    <citation type="submission" date="2020-10" db="EMBL/GenBank/DDBJ databases">
        <authorList>
            <person name="Gilroy R."/>
        </authorList>
    </citation>
    <scope>NUCLEOTIDE SEQUENCE</scope>
    <source>
        <strain evidence="5">ChiHecec3B27-6122</strain>
    </source>
</reference>
<evidence type="ECO:0000256" key="1">
    <source>
        <dbReference type="ARBA" id="ARBA00022723"/>
    </source>
</evidence>